<sequence>MLPLKHAFSPTFTFRYTKFPLRKKKGKEMKRMGTVVCSSLLPLHTDTLQWTFTVSSVNSSGTSRFFEALLSNNKTLESRGG</sequence>
<organism evidence="1 2">
    <name type="scientific">Amborella trichopoda</name>
    <dbReference type="NCBI Taxonomy" id="13333"/>
    <lineage>
        <taxon>Eukaryota</taxon>
        <taxon>Viridiplantae</taxon>
        <taxon>Streptophyta</taxon>
        <taxon>Embryophyta</taxon>
        <taxon>Tracheophyta</taxon>
        <taxon>Spermatophyta</taxon>
        <taxon>Magnoliopsida</taxon>
        <taxon>Amborellales</taxon>
        <taxon>Amborellaceae</taxon>
        <taxon>Amborella</taxon>
    </lineage>
</organism>
<keyword evidence="2" id="KW-1185">Reference proteome</keyword>
<proteinExistence type="predicted"/>
<protein>
    <submittedName>
        <fullName evidence="1">Uncharacterized protein</fullName>
    </submittedName>
</protein>
<dbReference type="EMBL" id="KI394195">
    <property type="protein sequence ID" value="ERN04601.1"/>
    <property type="molecule type" value="Genomic_DNA"/>
</dbReference>
<dbReference type="Proteomes" id="UP000017836">
    <property type="component" value="Unassembled WGS sequence"/>
</dbReference>
<dbReference type="AlphaFoldDB" id="W1PAH3"/>
<evidence type="ECO:0000313" key="2">
    <source>
        <dbReference type="Proteomes" id="UP000017836"/>
    </source>
</evidence>
<evidence type="ECO:0000313" key="1">
    <source>
        <dbReference type="EMBL" id="ERN04601.1"/>
    </source>
</evidence>
<gene>
    <name evidence="1" type="ORF">AMTR_s00075p00147380</name>
</gene>
<dbReference type="Gramene" id="ERN04601">
    <property type="protein sequence ID" value="ERN04601"/>
    <property type="gene ID" value="AMTR_s00075p00147380"/>
</dbReference>
<accession>W1PAH3</accession>
<reference evidence="2" key="1">
    <citation type="journal article" date="2013" name="Science">
        <title>The Amborella genome and the evolution of flowering plants.</title>
        <authorList>
            <consortium name="Amborella Genome Project"/>
        </authorList>
    </citation>
    <scope>NUCLEOTIDE SEQUENCE [LARGE SCALE GENOMIC DNA]</scope>
</reference>
<dbReference type="HOGENOM" id="CLU_2577075_0_0_1"/>
<name>W1PAH3_AMBTC</name>